<reference evidence="2" key="1">
    <citation type="submission" date="2022-11" db="UniProtKB">
        <authorList>
            <consortium name="WormBaseParasite"/>
        </authorList>
    </citation>
    <scope>IDENTIFICATION</scope>
</reference>
<dbReference type="WBParaSite" id="PS1159_v2.g6848.t1">
    <property type="protein sequence ID" value="PS1159_v2.g6848.t1"/>
    <property type="gene ID" value="PS1159_v2.g6848"/>
</dbReference>
<proteinExistence type="predicted"/>
<dbReference type="Proteomes" id="UP000887580">
    <property type="component" value="Unplaced"/>
</dbReference>
<organism evidence="1 2">
    <name type="scientific">Panagrolaimus sp. PS1159</name>
    <dbReference type="NCBI Taxonomy" id="55785"/>
    <lineage>
        <taxon>Eukaryota</taxon>
        <taxon>Metazoa</taxon>
        <taxon>Ecdysozoa</taxon>
        <taxon>Nematoda</taxon>
        <taxon>Chromadorea</taxon>
        <taxon>Rhabditida</taxon>
        <taxon>Tylenchina</taxon>
        <taxon>Panagrolaimomorpha</taxon>
        <taxon>Panagrolaimoidea</taxon>
        <taxon>Panagrolaimidae</taxon>
        <taxon>Panagrolaimus</taxon>
    </lineage>
</organism>
<accession>A0AC35GMY7</accession>
<evidence type="ECO:0000313" key="2">
    <source>
        <dbReference type="WBParaSite" id="PS1159_v2.g6848.t1"/>
    </source>
</evidence>
<sequence>MRRREQGEKNFNRNYSVTHGKYKNGGERLISQNECHASSSLSTTSNSDAFSATSAADFASRFSNQCRRLLPRRQRRTAAPSAALQQNIIRRRMNQITDNINSVSALPDFIQQWLPKASSSFKLSQDMTIPENSNDNESHDEW</sequence>
<protein>
    <submittedName>
        <fullName evidence="2">Uncharacterized protein</fullName>
    </submittedName>
</protein>
<evidence type="ECO:0000313" key="1">
    <source>
        <dbReference type="Proteomes" id="UP000887580"/>
    </source>
</evidence>
<name>A0AC35GMY7_9BILA</name>